<evidence type="ECO:0000313" key="13">
    <source>
        <dbReference type="Proteomes" id="UP000256873"/>
    </source>
</evidence>
<dbReference type="EMBL" id="QQWC01000001">
    <property type="protein sequence ID" value="REJ44042.1"/>
    <property type="molecule type" value="Genomic_DNA"/>
</dbReference>
<dbReference type="Pfam" id="PF22421">
    <property type="entry name" value="SYY_C-terminal"/>
    <property type="match status" value="1"/>
</dbReference>
<dbReference type="InterPro" id="IPR002307">
    <property type="entry name" value="Tyr-tRNA-ligase"/>
</dbReference>
<sequence length="405" mass="44858">MTVSSSLDWLTRGTSDLFPHQPDSPDPRENLTQLLQTTDRPLRIKLGIDPTGSDIHLGHSIPFRKLRAFQDAGHVAVVIIGDFTARIGDPTGKSEVRKQLTSEEVRANAENYLAQLRPILDFNTPNRLEIRYNSEWLGKLDLSQILELLSTMTVGQMLAKEGFSERYDKENPIFLHEFLYPLMQGYDSVAVEADVELGGTDQKFNIAVGRDLQKYFGKKPQFGLLLPILIGTDGSQKMSKSLNNYVGLRESALSMYSKLEKTPDALLKDYYELLTNLPLDAMASNPREAQKQLAIEVVAQFHGTEEAFNAQKTAQEIVLQGNTAAAASVPEFSLAAVTFPLKLFYLLSATGLCKSSGEGRRQIQGGAVRIDSEKITDVDKSFETAEALAGKVLQVGKNKFIRFVA</sequence>
<evidence type="ECO:0000256" key="7">
    <source>
        <dbReference type="ARBA" id="ARBA00023146"/>
    </source>
</evidence>
<dbReference type="Proteomes" id="UP000256873">
    <property type="component" value="Unassembled WGS sequence"/>
</dbReference>
<dbReference type="Gene3D" id="3.10.290.10">
    <property type="entry name" value="RNA-binding S4 domain"/>
    <property type="match status" value="1"/>
</dbReference>
<accession>A0A3E0LA96</accession>
<dbReference type="GO" id="GO:0005524">
    <property type="term" value="F:ATP binding"/>
    <property type="evidence" value="ECO:0007669"/>
    <property type="project" value="UniProtKB-UniRule"/>
</dbReference>
<protein>
    <recommendedName>
        <fullName evidence="9">Tyrosine--tRNA ligase</fullName>
        <ecNumber evidence="9">6.1.1.1</ecNumber>
    </recommendedName>
    <alternativeName>
        <fullName evidence="9">Tyrosyl-tRNA synthetase</fullName>
        <shortName evidence="9">TyrRS</shortName>
    </alternativeName>
</protein>
<evidence type="ECO:0000256" key="4">
    <source>
        <dbReference type="ARBA" id="ARBA00022840"/>
    </source>
</evidence>
<dbReference type="InterPro" id="IPR024088">
    <property type="entry name" value="Tyr-tRNA-ligase_bac-type"/>
</dbReference>
<evidence type="ECO:0000256" key="8">
    <source>
        <dbReference type="ARBA" id="ARBA00048248"/>
    </source>
</evidence>
<dbReference type="InterPro" id="IPR014729">
    <property type="entry name" value="Rossmann-like_a/b/a_fold"/>
</dbReference>
<proteinExistence type="inferred from homology"/>
<keyword evidence="6 9" id="KW-0648">Protein biosynthesis</keyword>
<evidence type="ECO:0000313" key="12">
    <source>
        <dbReference type="EMBL" id="REJ44042.1"/>
    </source>
</evidence>
<dbReference type="InterPro" id="IPR036986">
    <property type="entry name" value="S4_RNA-bd_sf"/>
</dbReference>
<dbReference type="GO" id="GO:0004831">
    <property type="term" value="F:tyrosine-tRNA ligase activity"/>
    <property type="evidence" value="ECO:0007669"/>
    <property type="project" value="UniProtKB-UniRule"/>
</dbReference>
<dbReference type="SUPFAM" id="SSF52374">
    <property type="entry name" value="Nucleotidylyl transferase"/>
    <property type="match status" value="1"/>
</dbReference>
<name>A0A3E0LA96_9CHRO</name>
<evidence type="ECO:0000256" key="10">
    <source>
        <dbReference type="PROSITE-ProRule" id="PRU00182"/>
    </source>
</evidence>
<comment type="catalytic activity">
    <reaction evidence="8 9">
        <text>tRNA(Tyr) + L-tyrosine + ATP = L-tyrosyl-tRNA(Tyr) + AMP + diphosphate + H(+)</text>
        <dbReference type="Rhea" id="RHEA:10220"/>
        <dbReference type="Rhea" id="RHEA-COMP:9706"/>
        <dbReference type="Rhea" id="RHEA-COMP:9707"/>
        <dbReference type="ChEBI" id="CHEBI:15378"/>
        <dbReference type="ChEBI" id="CHEBI:30616"/>
        <dbReference type="ChEBI" id="CHEBI:33019"/>
        <dbReference type="ChEBI" id="CHEBI:58315"/>
        <dbReference type="ChEBI" id="CHEBI:78442"/>
        <dbReference type="ChEBI" id="CHEBI:78536"/>
        <dbReference type="ChEBI" id="CHEBI:456215"/>
        <dbReference type="EC" id="6.1.1.1"/>
    </reaction>
</comment>
<keyword evidence="3 9" id="KW-0547">Nucleotide-binding</keyword>
<evidence type="ECO:0000256" key="3">
    <source>
        <dbReference type="ARBA" id="ARBA00022741"/>
    </source>
</evidence>
<dbReference type="Gene3D" id="1.10.240.10">
    <property type="entry name" value="Tyrosyl-Transfer RNA Synthetase"/>
    <property type="match status" value="1"/>
</dbReference>
<dbReference type="Pfam" id="PF00579">
    <property type="entry name" value="tRNA-synt_1b"/>
    <property type="match status" value="1"/>
</dbReference>
<keyword evidence="4 9" id="KW-0067">ATP-binding</keyword>
<evidence type="ECO:0000256" key="6">
    <source>
        <dbReference type="ARBA" id="ARBA00022917"/>
    </source>
</evidence>
<dbReference type="NCBIfam" id="TIGR00234">
    <property type="entry name" value="tyrS"/>
    <property type="match status" value="1"/>
</dbReference>
<keyword evidence="2 9" id="KW-0436">Ligase</keyword>
<evidence type="ECO:0000259" key="11">
    <source>
        <dbReference type="Pfam" id="PF22421"/>
    </source>
</evidence>
<dbReference type="FunFam" id="3.10.290.10:FF:000022">
    <property type="entry name" value="Tyrosine--tRNA ligase"/>
    <property type="match status" value="1"/>
</dbReference>
<comment type="subcellular location">
    <subcellularLocation>
        <location evidence="9">Cytoplasm</location>
    </subcellularLocation>
</comment>
<evidence type="ECO:0000256" key="9">
    <source>
        <dbReference type="HAMAP-Rule" id="MF_02007"/>
    </source>
</evidence>
<feature type="domain" description="Tyrosine--tRNA ligase SYY-like C-terminal" evidence="11">
    <location>
        <begin position="327"/>
        <end position="401"/>
    </location>
</feature>
<feature type="short sequence motif" description="'HIGH' region" evidence="9">
    <location>
        <begin position="50"/>
        <end position="59"/>
    </location>
</feature>
<dbReference type="PANTHER" id="PTHR11766">
    <property type="entry name" value="TYROSYL-TRNA SYNTHETASE"/>
    <property type="match status" value="1"/>
</dbReference>
<dbReference type="PRINTS" id="PR01040">
    <property type="entry name" value="TRNASYNTHTYR"/>
</dbReference>
<comment type="caution">
    <text evidence="12">The sequence shown here is derived from an EMBL/GenBank/DDBJ whole genome shotgun (WGS) entry which is preliminary data.</text>
</comment>
<dbReference type="HAMAP" id="MF_02007">
    <property type="entry name" value="Tyr_tRNA_synth_type2"/>
    <property type="match status" value="1"/>
</dbReference>
<dbReference type="SUPFAM" id="SSF55174">
    <property type="entry name" value="Alpha-L RNA-binding motif"/>
    <property type="match status" value="1"/>
</dbReference>
<dbReference type="GO" id="GO:0006437">
    <property type="term" value="P:tyrosyl-tRNA aminoacylation"/>
    <property type="evidence" value="ECO:0007669"/>
    <property type="project" value="UniProtKB-UniRule"/>
</dbReference>
<dbReference type="PANTHER" id="PTHR11766:SF1">
    <property type="entry name" value="TYROSINE--TRNA LIGASE"/>
    <property type="match status" value="1"/>
</dbReference>
<dbReference type="AlphaFoldDB" id="A0A3E0LA96"/>
<evidence type="ECO:0000256" key="2">
    <source>
        <dbReference type="ARBA" id="ARBA00022598"/>
    </source>
</evidence>
<dbReference type="InterPro" id="IPR002305">
    <property type="entry name" value="aa-tRNA-synth_Ic"/>
</dbReference>
<keyword evidence="5 10" id="KW-0694">RNA-binding</keyword>
<feature type="binding site" evidence="9">
    <location>
        <position position="240"/>
    </location>
    <ligand>
        <name>ATP</name>
        <dbReference type="ChEBI" id="CHEBI:30616"/>
    </ligand>
</feature>
<comment type="similarity">
    <text evidence="9">Belongs to the class-I aminoacyl-tRNA synthetase family. TyrS type 2 subfamily.</text>
</comment>
<dbReference type="InterPro" id="IPR054608">
    <property type="entry name" value="SYY-like_C"/>
</dbReference>
<dbReference type="CDD" id="cd00805">
    <property type="entry name" value="TyrRS_core"/>
    <property type="match status" value="1"/>
</dbReference>
<feature type="short sequence motif" description="'KMSKS' region" evidence="9">
    <location>
        <begin position="237"/>
        <end position="241"/>
    </location>
</feature>
<comment type="subunit">
    <text evidence="9">Homodimer.</text>
</comment>
<dbReference type="GO" id="GO:0003723">
    <property type="term" value="F:RNA binding"/>
    <property type="evidence" value="ECO:0007669"/>
    <property type="project" value="UniProtKB-KW"/>
</dbReference>
<keyword evidence="1 9" id="KW-0963">Cytoplasm</keyword>
<dbReference type="GO" id="GO:0005829">
    <property type="term" value="C:cytosol"/>
    <property type="evidence" value="ECO:0007669"/>
    <property type="project" value="TreeGrafter"/>
</dbReference>
<evidence type="ECO:0000256" key="5">
    <source>
        <dbReference type="ARBA" id="ARBA00022884"/>
    </source>
</evidence>
<reference evidence="12 13" key="1">
    <citation type="submission" date="2017-10" db="EMBL/GenBank/DDBJ databases">
        <title>A large-scale comparative metagenomic study reveals the eutrophication-driven functional interactions in six Microcystis-epibionts communities.</title>
        <authorList>
            <person name="Li Q."/>
            <person name="Lin F."/>
        </authorList>
    </citation>
    <scope>NUCLEOTIDE SEQUENCE [LARGE SCALE GENOMIC DNA]</scope>
    <source>
        <strain evidence="12">TF09</strain>
    </source>
</reference>
<dbReference type="Gene3D" id="3.40.50.620">
    <property type="entry name" value="HUPs"/>
    <property type="match status" value="1"/>
</dbReference>
<evidence type="ECO:0000256" key="1">
    <source>
        <dbReference type="ARBA" id="ARBA00022490"/>
    </source>
</evidence>
<dbReference type="PROSITE" id="PS50889">
    <property type="entry name" value="S4"/>
    <property type="match status" value="1"/>
</dbReference>
<comment type="function">
    <text evidence="9">Catalyzes the attachment of tyrosine to tRNA(Tyr) in a two-step reaction: tyrosine is first activated by ATP to form Tyr-AMP and then transferred to the acceptor end of tRNA(Tyr).</text>
</comment>
<gene>
    <name evidence="9" type="primary">tyrS</name>
    <name evidence="12" type="ORF">DWQ54_00340</name>
</gene>
<dbReference type="EC" id="6.1.1.1" evidence="9"/>
<dbReference type="InterPro" id="IPR024108">
    <property type="entry name" value="Tyr-tRNA-ligase_bac_2"/>
</dbReference>
<organism evidence="12 13">
    <name type="scientific">Microcystis flos-aquae TF09</name>
    <dbReference type="NCBI Taxonomy" id="2060473"/>
    <lineage>
        <taxon>Bacteria</taxon>
        <taxon>Bacillati</taxon>
        <taxon>Cyanobacteriota</taxon>
        <taxon>Cyanophyceae</taxon>
        <taxon>Oscillatoriophycideae</taxon>
        <taxon>Chroococcales</taxon>
        <taxon>Microcystaceae</taxon>
        <taxon>Microcystis</taxon>
    </lineage>
</organism>
<keyword evidence="7 9" id="KW-0030">Aminoacyl-tRNA synthetase</keyword>